<dbReference type="AlphaFoldDB" id="A0A1W2G783"/>
<sequence length="497" mass="55725">MSQTDQFSNRWGIVLASLGMAIGAGNLWRFPRLAGQYGGTFIILWILFLFIWSIPLLLAEFSIGKKFKKGVIGSYAQLAGEKYTWMGFFVTICTLGIAFYYSIVTAWALRYLGFSISNIFDSQSLGDKLVENPEYLNQFWNTISNGNWTTIGLYIFNIFLGVFVLSKGIQKGLEKANRILIPGLFFLLLIIAAIALNMENGILGLEYMFSINWNDFSNSRIWIEALTQSAWSTGAGWGLMMTLSSYSRKNEEVTLNTFISAFGNNTASLVAGMAILPAVFALAPSYEGAVSYLQSGNQALTFTIIPKLFSTFQGGGILALVFFTALFLAAFSSLLPMIELFARNLSDLGFTRKSAMTRVVIFFIIFGFPSAYSLDFFSNQDWVWGVGLIVTGLFILFAVVRSGAKKFKEELVDEDSDFKVSTNYFVICMSGNIVLALFLIYWWLSQGYSKYPWFNAEGNWNFFDVYSNASILTQWGAVMLIGFLMNKFLYNKFAAKK</sequence>
<dbReference type="RefSeq" id="WP_084371194.1">
    <property type="nucleotide sequence ID" value="NZ_FWYF01000001.1"/>
</dbReference>
<evidence type="ECO:0000256" key="4">
    <source>
        <dbReference type="ARBA" id="ARBA00022989"/>
    </source>
</evidence>
<feature type="transmembrane region" description="Helical" evidence="6">
    <location>
        <begin position="471"/>
        <end position="490"/>
    </location>
</feature>
<dbReference type="NCBIfam" id="NF037979">
    <property type="entry name" value="Na_transp"/>
    <property type="match status" value="1"/>
</dbReference>
<dbReference type="PANTHER" id="PTHR42948:SF1">
    <property type="entry name" value="TRANSPORTER"/>
    <property type="match status" value="1"/>
</dbReference>
<name>A0A1W2G783_REIFA</name>
<keyword evidence="4 6" id="KW-1133">Transmembrane helix</keyword>
<evidence type="ECO:0000256" key="6">
    <source>
        <dbReference type="SAM" id="Phobius"/>
    </source>
</evidence>
<dbReference type="Pfam" id="PF00209">
    <property type="entry name" value="SNF"/>
    <property type="match status" value="2"/>
</dbReference>
<evidence type="ECO:0000313" key="8">
    <source>
        <dbReference type="Proteomes" id="UP000192472"/>
    </source>
</evidence>
<feature type="transmembrane region" description="Helical" evidence="6">
    <location>
        <begin position="83"/>
        <end position="103"/>
    </location>
</feature>
<feature type="transmembrane region" description="Helical" evidence="6">
    <location>
        <begin position="148"/>
        <end position="166"/>
    </location>
</feature>
<feature type="transmembrane region" description="Helical" evidence="6">
    <location>
        <begin position="178"/>
        <end position="198"/>
    </location>
</feature>
<keyword evidence="5 6" id="KW-0472">Membrane</keyword>
<keyword evidence="3 6" id="KW-0812">Transmembrane</keyword>
<protein>
    <submittedName>
        <fullName evidence="7">Neurotransmitter:Na+ symporter, NSS family</fullName>
    </submittedName>
</protein>
<dbReference type="InterPro" id="IPR037272">
    <property type="entry name" value="SNS_sf"/>
</dbReference>
<feature type="transmembrane region" description="Helical" evidence="6">
    <location>
        <begin position="221"/>
        <end position="243"/>
    </location>
</feature>
<feature type="transmembrane region" description="Helical" evidence="6">
    <location>
        <begin position="317"/>
        <end position="338"/>
    </location>
</feature>
<dbReference type="Proteomes" id="UP000192472">
    <property type="component" value="Unassembled WGS sequence"/>
</dbReference>
<dbReference type="PANTHER" id="PTHR42948">
    <property type="entry name" value="TRANSPORTER"/>
    <property type="match status" value="1"/>
</dbReference>
<accession>A0A1W2G783</accession>
<dbReference type="STRING" id="692418.SAMN04488029_0887"/>
<dbReference type="EMBL" id="FWYF01000001">
    <property type="protein sequence ID" value="SMD32540.1"/>
    <property type="molecule type" value="Genomic_DNA"/>
</dbReference>
<evidence type="ECO:0000256" key="5">
    <source>
        <dbReference type="ARBA" id="ARBA00023136"/>
    </source>
</evidence>
<dbReference type="PRINTS" id="PR00176">
    <property type="entry name" value="NANEUSMPORT"/>
</dbReference>
<feature type="transmembrane region" description="Helical" evidence="6">
    <location>
        <begin position="359"/>
        <end position="377"/>
    </location>
</feature>
<dbReference type="PROSITE" id="PS50267">
    <property type="entry name" value="NA_NEUROTRAN_SYMP_3"/>
    <property type="match status" value="1"/>
</dbReference>
<gene>
    <name evidence="7" type="ORF">SAMN04488029_0887</name>
</gene>
<keyword evidence="8" id="KW-1185">Reference proteome</keyword>
<dbReference type="InterPro" id="IPR000175">
    <property type="entry name" value="Na/ntran_symport"/>
</dbReference>
<organism evidence="7 8">
    <name type="scientific">Reichenbachiella faecimaris</name>
    <dbReference type="NCBI Taxonomy" id="692418"/>
    <lineage>
        <taxon>Bacteria</taxon>
        <taxon>Pseudomonadati</taxon>
        <taxon>Bacteroidota</taxon>
        <taxon>Cytophagia</taxon>
        <taxon>Cytophagales</taxon>
        <taxon>Reichenbachiellaceae</taxon>
        <taxon>Reichenbachiella</taxon>
    </lineage>
</organism>
<dbReference type="SUPFAM" id="SSF161070">
    <property type="entry name" value="SNF-like"/>
    <property type="match status" value="1"/>
</dbReference>
<proteinExistence type="predicted"/>
<evidence type="ECO:0000256" key="1">
    <source>
        <dbReference type="ARBA" id="ARBA00004141"/>
    </source>
</evidence>
<reference evidence="7 8" key="1">
    <citation type="submission" date="2017-04" db="EMBL/GenBank/DDBJ databases">
        <authorList>
            <person name="Afonso C.L."/>
            <person name="Miller P.J."/>
            <person name="Scott M.A."/>
            <person name="Spackman E."/>
            <person name="Goraichik I."/>
            <person name="Dimitrov K.M."/>
            <person name="Suarez D.L."/>
            <person name="Swayne D.E."/>
        </authorList>
    </citation>
    <scope>NUCLEOTIDE SEQUENCE [LARGE SCALE GENOMIC DNA]</scope>
    <source>
        <strain evidence="7 8">DSM 26133</strain>
    </source>
</reference>
<comment type="subcellular location">
    <subcellularLocation>
        <location evidence="1">Membrane</location>
        <topology evidence="1">Multi-pass membrane protein</topology>
    </subcellularLocation>
</comment>
<feature type="transmembrane region" description="Helical" evidence="6">
    <location>
        <begin position="255"/>
        <end position="283"/>
    </location>
</feature>
<dbReference type="OrthoDB" id="9762833at2"/>
<feature type="transmembrane region" description="Helical" evidence="6">
    <location>
        <begin position="42"/>
        <end position="63"/>
    </location>
</feature>
<dbReference type="GO" id="GO:0016020">
    <property type="term" value="C:membrane"/>
    <property type="evidence" value="ECO:0007669"/>
    <property type="project" value="UniProtKB-SubCell"/>
</dbReference>
<evidence type="ECO:0000256" key="3">
    <source>
        <dbReference type="ARBA" id="ARBA00022692"/>
    </source>
</evidence>
<feature type="transmembrane region" description="Helical" evidence="6">
    <location>
        <begin position="383"/>
        <end position="404"/>
    </location>
</feature>
<feature type="transmembrane region" description="Helical" evidence="6">
    <location>
        <begin position="424"/>
        <end position="444"/>
    </location>
</feature>
<evidence type="ECO:0000313" key="7">
    <source>
        <dbReference type="EMBL" id="SMD32540.1"/>
    </source>
</evidence>
<feature type="transmembrane region" description="Helical" evidence="6">
    <location>
        <begin position="12"/>
        <end position="30"/>
    </location>
</feature>
<evidence type="ECO:0000256" key="2">
    <source>
        <dbReference type="ARBA" id="ARBA00022448"/>
    </source>
</evidence>
<keyword evidence="2" id="KW-0813">Transport</keyword>